<comment type="caution">
    <text evidence="3">The sequence shown here is derived from an EMBL/GenBank/DDBJ whole genome shotgun (WGS) entry which is preliminary data.</text>
</comment>
<feature type="domain" description="Phage terminase large subunit C-terminal" evidence="2">
    <location>
        <begin position="274"/>
        <end position="408"/>
    </location>
</feature>
<organism evidence="3">
    <name type="scientific">bioreactor metagenome</name>
    <dbReference type="NCBI Taxonomy" id="1076179"/>
    <lineage>
        <taxon>unclassified sequences</taxon>
        <taxon>metagenomes</taxon>
        <taxon>ecological metagenomes</taxon>
    </lineage>
</organism>
<evidence type="ECO:0000313" key="3">
    <source>
        <dbReference type="EMBL" id="MPL91393.1"/>
    </source>
</evidence>
<accession>A0A644VLD6</accession>
<dbReference type="NCBIfam" id="TIGR01547">
    <property type="entry name" value="phage_term_2"/>
    <property type="match status" value="1"/>
</dbReference>
<evidence type="ECO:0000259" key="2">
    <source>
        <dbReference type="Pfam" id="PF17288"/>
    </source>
</evidence>
<dbReference type="InterPro" id="IPR035413">
    <property type="entry name" value="Terminase_L_C"/>
</dbReference>
<dbReference type="InterPro" id="IPR027417">
    <property type="entry name" value="P-loop_NTPase"/>
</dbReference>
<gene>
    <name evidence="3" type="ORF">SDC9_37461</name>
</gene>
<protein>
    <recommendedName>
        <fullName evidence="4">Phage terminase large subunit N-terminal domain-containing protein</fullName>
    </recommendedName>
</protein>
<reference evidence="3" key="1">
    <citation type="submission" date="2019-08" db="EMBL/GenBank/DDBJ databases">
        <authorList>
            <person name="Kucharzyk K."/>
            <person name="Murdoch R.W."/>
            <person name="Higgins S."/>
            <person name="Loffler F."/>
        </authorList>
    </citation>
    <scope>NUCLEOTIDE SEQUENCE</scope>
</reference>
<name>A0A644VLD6_9ZZZZ</name>
<dbReference type="EMBL" id="VSSQ01000328">
    <property type="protein sequence ID" value="MPL91393.1"/>
    <property type="molecule type" value="Genomic_DNA"/>
</dbReference>
<dbReference type="Gene3D" id="3.30.420.280">
    <property type="match status" value="1"/>
</dbReference>
<dbReference type="InterPro" id="IPR006437">
    <property type="entry name" value="Phage_terminase_lsu"/>
</dbReference>
<dbReference type="Pfam" id="PF04466">
    <property type="entry name" value="Terminase_3"/>
    <property type="match status" value="1"/>
</dbReference>
<dbReference type="AlphaFoldDB" id="A0A644VLD6"/>
<dbReference type="PANTHER" id="PTHR39184:SF1">
    <property type="entry name" value="PBSX PHAGE TERMINASE LARGE SUBUNIT"/>
    <property type="match status" value="1"/>
</dbReference>
<dbReference type="Pfam" id="PF17288">
    <property type="entry name" value="Terminase_3C"/>
    <property type="match status" value="1"/>
</dbReference>
<dbReference type="InterPro" id="IPR052380">
    <property type="entry name" value="Viral_DNA_packaging_terminase"/>
</dbReference>
<proteinExistence type="predicted"/>
<dbReference type="PANTHER" id="PTHR39184">
    <property type="match status" value="1"/>
</dbReference>
<dbReference type="InterPro" id="IPR035412">
    <property type="entry name" value="Terminase_L_N"/>
</dbReference>
<dbReference type="Gene3D" id="3.40.50.300">
    <property type="entry name" value="P-loop containing nucleotide triphosphate hydrolases"/>
    <property type="match status" value="1"/>
</dbReference>
<evidence type="ECO:0008006" key="4">
    <source>
        <dbReference type="Google" id="ProtNLM"/>
    </source>
</evidence>
<feature type="domain" description="Phage terminase large subunit N-terminal" evidence="1">
    <location>
        <begin position="20"/>
        <end position="231"/>
    </location>
</feature>
<sequence length="423" mass="48784">MAKASIYFNPVFESANATHKRYRIMKGSAGSGKSVDVARDYIVKLSDPSYAGANLLVVRKIDESNRDSTFAELNAAIQRVFGASWPKYWRINQSTLRMTCKLTGNEIIFRGMKDSKQREKVKSITFVRGKLIWIWIEEATELDENDIEILDDRLRGHLDNPFLYYQITATFNPINKSHWLKRKFFDYKDSDTFTHHSTYLTNLFIDAAYKRRMERRKQLDPDGYRVYGLGEWGETGGLILSKYVVDTFDEDFAHYDKVVLSQDFGFNHANVILTVGFKDVTVEAGDLYVFDEIYEFEKDTGEIIAIANQKGLDKRMRMWCDSANPDKIKTWKKAGYAAKGANKNQGSVKAQIDILKVLNIHIHPRCKNTIKEIQAWKWKKDAASGLYLDEPVEVFDDAMAALRYSIEDVRHGDAKPWTAYVDY</sequence>
<evidence type="ECO:0000259" key="1">
    <source>
        <dbReference type="Pfam" id="PF04466"/>
    </source>
</evidence>